<feature type="domain" description="SH3b" evidence="2">
    <location>
        <begin position="175"/>
        <end position="217"/>
    </location>
</feature>
<reference evidence="3" key="3">
    <citation type="submission" date="2020-02" db="EMBL/GenBank/DDBJ databases">
        <authorList>
            <person name="Sarangi A.N."/>
            <person name="Ghosh S."/>
            <person name="Mukherjee M."/>
            <person name="Tripathy S."/>
        </authorList>
    </citation>
    <scope>NUCLEOTIDE SEQUENCE</scope>
    <source>
        <strain evidence="3">BDU141951</strain>
    </source>
</reference>
<comment type="caution">
    <text evidence="3">The sequence shown here is derived from an EMBL/GenBank/DDBJ whole genome shotgun (WGS) entry which is preliminary data.</text>
</comment>
<organism evidence="3">
    <name type="scientific">Lyngbya confervoides BDU141951</name>
    <dbReference type="NCBI Taxonomy" id="1574623"/>
    <lineage>
        <taxon>Bacteria</taxon>
        <taxon>Bacillati</taxon>
        <taxon>Cyanobacteriota</taxon>
        <taxon>Cyanophyceae</taxon>
        <taxon>Oscillatoriophycideae</taxon>
        <taxon>Oscillatoriales</taxon>
        <taxon>Microcoleaceae</taxon>
        <taxon>Lyngbya</taxon>
    </lineage>
</organism>
<reference evidence="3" key="1">
    <citation type="submission" date="2014-11" db="EMBL/GenBank/DDBJ databases">
        <authorList>
            <person name="Malar M.C."/>
            <person name="Sen D."/>
            <person name="Tripathy S."/>
        </authorList>
    </citation>
    <scope>NUCLEOTIDE SEQUENCE</scope>
    <source>
        <strain evidence="3">BDU141951</strain>
    </source>
</reference>
<name>A0A0C1Y5W9_9CYAN</name>
<feature type="region of interest" description="Disordered" evidence="1">
    <location>
        <begin position="27"/>
        <end position="89"/>
    </location>
</feature>
<dbReference type="InterPro" id="IPR003646">
    <property type="entry name" value="SH3-like_bac-type"/>
</dbReference>
<gene>
    <name evidence="3" type="ORF">QQ91_011160</name>
</gene>
<protein>
    <submittedName>
        <fullName evidence="3">SH3 domain-containing protein</fullName>
    </submittedName>
</protein>
<feature type="compositionally biased region" description="Low complexity" evidence="1">
    <location>
        <begin position="28"/>
        <end position="39"/>
    </location>
</feature>
<dbReference type="EMBL" id="JTHE02000003">
    <property type="protein sequence ID" value="NEV67677.1"/>
    <property type="molecule type" value="Genomic_DNA"/>
</dbReference>
<proteinExistence type="predicted"/>
<evidence type="ECO:0000256" key="1">
    <source>
        <dbReference type="SAM" id="MobiDB-lite"/>
    </source>
</evidence>
<dbReference type="Gene3D" id="2.30.30.40">
    <property type="entry name" value="SH3 Domains"/>
    <property type="match status" value="2"/>
</dbReference>
<evidence type="ECO:0000313" key="3">
    <source>
        <dbReference type="EMBL" id="NEV67677.1"/>
    </source>
</evidence>
<accession>A0A0C1Y5W9</accession>
<evidence type="ECO:0000259" key="2">
    <source>
        <dbReference type="Pfam" id="PF08239"/>
    </source>
</evidence>
<dbReference type="AlphaFoldDB" id="A0A0C1Y5W9"/>
<feature type="compositionally biased region" description="Low complexity" evidence="1">
    <location>
        <begin position="47"/>
        <end position="60"/>
    </location>
</feature>
<dbReference type="PROSITE" id="PS51257">
    <property type="entry name" value="PROKAR_LIPOPROTEIN"/>
    <property type="match status" value="1"/>
</dbReference>
<reference evidence="3" key="2">
    <citation type="journal article" date="2015" name="Genome Announc.">
        <title>Draft Genome Sequence of Filamentous Marine Cyanobacterium Lyngbya confervoides Strain BDU141951.</title>
        <authorList>
            <person name="Chandrababunaidu M.M."/>
            <person name="Sen D."/>
            <person name="Tripathy S."/>
        </authorList>
    </citation>
    <scope>NUCLEOTIDE SEQUENCE</scope>
    <source>
        <strain evidence="3">BDU141951</strain>
    </source>
</reference>
<dbReference type="Pfam" id="PF08239">
    <property type="entry name" value="SH3_3"/>
    <property type="match status" value="1"/>
</dbReference>
<sequence length="230" mass="23675">MAGIWGKIGRSGSAIAISCLLLTSACQSSTEPETTSSTDDTAEEPTTDSSASSPTTLDTTPESNDETGPSDADTPPVATTPAQSCSASAFIVDTDPAGLNVRGGPSSDYAAQDTLSTAEPIQVSIVGATGDWFLINEAWSPEQQELQQPGWVYAPLLGVSTTSLNINNPEAPTTLYAEPDGSAAVVAEIPKYSEVTLLSCSGNWLQVQAPDTTGWLAVGEQCSNPVSTCP</sequence>